<evidence type="ECO:0008006" key="3">
    <source>
        <dbReference type="Google" id="ProtNLM"/>
    </source>
</evidence>
<accession>A0ABY0YJ02</accession>
<protein>
    <recommendedName>
        <fullName evidence="3">Ankyrin repeat-containing protein</fullName>
    </recommendedName>
</protein>
<comment type="caution">
    <text evidence="1">The sequence shown here is derived from an EMBL/GenBank/DDBJ whole genome shotgun (WGS) entry which is preliminary data.</text>
</comment>
<reference evidence="1 2" key="1">
    <citation type="submission" date="2016-10" db="EMBL/GenBank/DDBJ databases">
        <authorList>
            <person name="Varghese N."/>
            <person name="Submissions S."/>
        </authorList>
    </citation>
    <scope>NUCLEOTIDE SEQUENCE [LARGE SCALE GENOMIC DNA]</scope>
    <source>
        <strain evidence="1 2">DSM 18327</strain>
    </source>
</reference>
<evidence type="ECO:0000313" key="2">
    <source>
        <dbReference type="Proteomes" id="UP000199665"/>
    </source>
</evidence>
<sequence>MKTELFFRQPDSVRDIKVELLKPRRHGSHFQQLVVIHSRKNDNCLRMSPTLLDFCLMLERRRDIRYYQPTPYTLIQPSRAFRYTPAVCAYGDDLGLIFFETTRFMSDGCEDQLVRHEDWFGEMGYPFCPCQPYTNISYCELLQWRYLYGYSFSFKAQDSSVALDILKHRNNCTVQELLDAGADFSDIAYQLFYGEATADLRLPITRTTALTLPSART</sequence>
<gene>
    <name evidence="1" type="ORF">SAMN05216205_5740</name>
</gene>
<evidence type="ECO:0000313" key="1">
    <source>
        <dbReference type="EMBL" id="SED62273.1"/>
    </source>
</evidence>
<dbReference type="Proteomes" id="UP000199665">
    <property type="component" value="Unassembled WGS sequence"/>
</dbReference>
<dbReference type="EMBL" id="FNRV01000001">
    <property type="protein sequence ID" value="SED62273.1"/>
    <property type="molecule type" value="Genomic_DNA"/>
</dbReference>
<dbReference type="RefSeq" id="WP_090468882.1">
    <property type="nucleotide sequence ID" value="NZ_FNRV01000001.1"/>
</dbReference>
<keyword evidence="2" id="KW-1185">Reference proteome</keyword>
<name>A0ABY0YJ02_9PSED</name>
<organism evidence="1 2">
    <name type="scientific">Pseudomonas mohnii</name>
    <dbReference type="NCBI Taxonomy" id="395600"/>
    <lineage>
        <taxon>Bacteria</taxon>
        <taxon>Pseudomonadati</taxon>
        <taxon>Pseudomonadota</taxon>
        <taxon>Gammaproteobacteria</taxon>
        <taxon>Pseudomonadales</taxon>
        <taxon>Pseudomonadaceae</taxon>
        <taxon>Pseudomonas</taxon>
    </lineage>
</organism>
<proteinExistence type="predicted"/>